<comment type="catalytic activity">
    <reaction evidence="6">
        <text>succinyl-CoA + glycine + H(+) = 5-aminolevulinate + CO2 + CoA</text>
        <dbReference type="Rhea" id="RHEA:12921"/>
        <dbReference type="ChEBI" id="CHEBI:15378"/>
        <dbReference type="ChEBI" id="CHEBI:16526"/>
        <dbReference type="ChEBI" id="CHEBI:57287"/>
        <dbReference type="ChEBI" id="CHEBI:57292"/>
        <dbReference type="ChEBI" id="CHEBI:57305"/>
        <dbReference type="ChEBI" id="CHEBI:356416"/>
        <dbReference type="EC" id="2.3.1.37"/>
    </reaction>
</comment>
<dbReference type="FunFam" id="3.40.640.10:FF:000006">
    <property type="entry name" value="5-aminolevulinate synthase, mitochondrial"/>
    <property type="match status" value="1"/>
</dbReference>
<dbReference type="SUPFAM" id="SSF53383">
    <property type="entry name" value="PLP-dependent transferases"/>
    <property type="match status" value="1"/>
</dbReference>
<organism evidence="8">
    <name type="scientific">Riptortus pedestris</name>
    <name type="common">Bean bug</name>
    <dbReference type="NCBI Taxonomy" id="329032"/>
    <lineage>
        <taxon>Eukaryota</taxon>
        <taxon>Metazoa</taxon>
        <taxon>Ecdysozoa</taxon>
        <taxon>Arthropoda</taxon>
        <taxon>Hexapoda</taxon>
        <taxon>Insecta</taxon>
        <taxon>Pterygota</taxon>
        <taxon>Neoptera</taxon>
        <taxon>Paraneoptera</taxon>
        <taxon>Hemiptera</taxon>
        <taxon>Heteroptera</taxon>
        <taxon>Panheteroptera</taxon>
        <taxon>Pentatomomorpha</taxon>
        <taxon>Coreoidea</taxon>
        <taxon>Alydidae</taxon>
        <taxon>Riptortus</taxon>
    </lineage>
</organism>
<dbReference type="GO" id="GO:0042541">
    <property type="term" value="P:hemoglobin biosynthetic process"/>
    <property type="evidence" value="ECO:0007669"/>
    <property type="project" value="TreeGrafter"/>
</dbReference>
<protein>
    <recommendedName>
        <fullName evidence="6">5-aminolevulinate synthase</fullName>
        <ecNumber evidence="6">2.3.1.37</ecNumber>
    </recommendedName>
    <alternativeName>
        <fullName evidence="6">5-aminolevulinic acid synthase</fullName>
    </alternativeName>
    <alternativeName>
        <fullName evidence="6">Delta-ALA synthase</fullName>
    </alternativeName>
    <alternativeName>
        <fullName evidence="6">Delta-aminolevulinate synthase</fullName>
    </alternativeName>
</protein>
<dbReference type="Pfam" id="PF00155">
    <property type="entry name" value="Aminotran_1_2"/>
    <property type="match status" value="1"/>
</dbReference>
<comment type="similarity">
    <text evidence="2 6">Belongs to the class-II pyridoxal-phosphate-dependent aminotransferase family.</text>
</comment>
<dbReference type="GO" id="GO:0003870">
    <property type="term" value="F:5-aminolevulinate synthase activity"/>
    <property type="evidence" value="ECO:0007669"/>
    <property type="project" value="UniProtKB-EC"/>
</dbReference>
<dbReference type="PANTHER" id="PTHR13693:SF102">
    <property type="entry name" value="2-AMINO-3-KETOBUTYRATE COENZYME A LIGASE, MITOCHONDRIAL"/>
    <property type="match status" value="1"/>
</dbReference>
<dbReference type="CDD" id="cd06454">
    <property type="entry name" value="KBL_like"/>
    <property type="match status" value="1"/>
</dbReference>
<evidence type="ECO:0000256" key="4">
    <source>
        <dbReference type="ARBA" id="ARBA00022898"/>
    </source>
</evidence>
<sequence>MSCPFLTKLPTTFVKNYWPYLVKNYGQSCPVVTSTSSVNIQQHSTFVGDVKKCPFLSSKPQLVKEASQEIQEDVMGLTLDSDVKLKKNLEDSSEFTYDNFFREQIMKKKKDHSYRVFKKVNRDATNFPKAVECSWGNRPITVWCANDYLGMSRHPKVTGAVQKALKLYGAGAGGTRNISGNSLYHEKLEAELARLHKKESALLFTSCFVANDSTLFTLGKLIPGVHIFSDEGNHASMIQGIRNSRAPKHIFRHNDASHLLELLQLVPQSTPKIVAFETVHSMTGAICPLKELCSISREFGALTYVDEVHAVGLYGDHGAGIGERDNVLDKMDIISGTLGKAFGNIGGYIASSSTLVDMIRSYAAGFIFTTSLPPTVLAGALKSIEILSSEEGRQLRATHQDNVAYLKNLLLERGFPVEPTPSHIIPIHIGDPFICSKISDELLKQKGHYIQAINYPTVPKGEEKLRLAPTPFHTRPMMEDFVADFTDIWHQLGLKHNLPCKHCNKVFDLCRQDNFFCQMPDCPQVLAH</sequence>
<evidence type="ECO:0000256" key="1">
    <source>
        <dbReference type="ARBA" id="ARBA00001933"/>
    </source>
</evidence>
<dbReference type="EC" id="2.3.1.37" evidence="6"/>
<dbReference type="InterPro" id="IPR050087">
    <property type="entry name" value="AON_synthase_class-II"/>
</dbReference>
<dbReference type="AlphaFoldDB" id="R4WJT1"/>
<comment type="cofactor">
    <cofactor evidence="1 6">
        <name>pyridoxal 5'-phosphate</name>
        <dbReference type="ChEBI" id="CHEBI:597326"/>
    </cofactor>
</comment>
<keyword evidence="4 6" id="KW-0663">Pyridoxal phosphate</keyword>
<feature type="domain" description="Aminotransferase class I/classII large" evidence="7">
    <location>
        <begin position="140"/>
        <end position="483"/>
    </location>
</feature>
<reference evidence="8" key="1">
    <citation type="journal article" date="2013" name="PLoS ONE">
        <title>Gene expression in gut symbiotic organ of stinkbug affected by extracellular bacterial symbiont.</title>
        <authorList>
            <person name="Futahashi R."/>
            <person name="Tanaka K."/>
            <person name="Tanahashi M."/>
            <person name="Nikoh N."/>
            <person name="Kikuchi Y."/>
            <person name="Lee B.L."/>
            <person name="Fukatsu T."/>
        </authorList>
    </citation>
    <scope>NUCLEOTIDE SEQUENCE</scope>
    <source>
        <tissue evidence="8">Midgut</tissue>
    </source>
</reference>
<dbReference type="Gene3D" id="3.90.1150.10">
    <property type="entry name" value="Aspartate Aminotransferase, domain 1"/>
    <property type="match status" value="1"/>
</dbReference>
<dbReference type="GO" id="GO:0005739">
    <property type="term" value="C:mitochondrion"/>
    <property type="evidence" value="ECO:0007669"/>
    <property type="project" value="TreeGrafter"/>
</dbReference>
<dbReference type="InterPro" id="IPR015424">
    <property type="entry name" value="PyrdxlP-dep_Trfase"/>
</dbReference>
<dbReference type="UniPathway" id="UPA00251">
    <property type="reaction ID" value="UER00375"/>
</dbReference>
<dbReference type="GO" id="GO:0048821">
    <property type="term" value="P:erythrocyte development"/>
    <property type="evidence" value="ECO:0007669"/>
    <property type="project" value="TreeGrafter"/>
</dbReference>
<dbReference type="InterPro" id="IPR015422">
    <property type="entry name" value="PyrdxlP-dep_Trfase_small"/>
</dbReference>
<evidence type="ECO:0000313" key="8">
    <source>
        <dbReference type="EMBL" id="BAN21075.1"/>
    </source>
</evidence>
<dbReference type="GO" id="GO:0006782">
    <property type="term" value="P:protoporphyrinogen IX biosynthetic process"/>
    <property type="evidence" value="ECO:0007669"/>
    <property type="project" value="UniProtKB-UniRule"/>
</dbReference>
<dbReference type="Gene3D" id="3.40.640.10">
    <property type="entry name" value="Type I PLP-dependent aspartate aminotransferase-like (Major domain)"/>
    <property type="match status" value="1"/>
</dbReference>
<evidence type="ECO:0000256" key="6">
    <source>
        <dbReference type="RuleBase" id="RU910713"/>
    </source>
</evidence>
<name>R4WJT1_RIPPE</name>
<keyword evidence="3 6" id="KW-0808">Transferase</keyword>
<evidence type="ECO:0000259" key="7">
    <source>
        <dbReference type="Pfam" id="PF00155"/>
    </source>
</evidence>
<dbReference type="InterPro" id="IPR010961">
    <property type="entry name" value="4pyrrol_synth_NH2levulA_synth"/>
</dbReference>
<comment type="pathway">
    <text evidence="6">Porphyrin-containing compound metabolism; protoporphyrin-IX biosynthesis; 5-aminolevulinate from glycine: step 1/1.</text>
</comment>
<dbReference type="GO" id="GO:0030170">
    <property type="term" value="F:pyridoxal phosphate binding"/>
    <property type="evidence" value="ECO:0007669"/>
    <property type="project" value="UniProtKB-UniRule"/>
</dbReference>
<dbReference type="PANTHER" id="PTHR13693">
    <property type="entry name" value="CLASS II AMINOTRANSFERASE/8-AMINO-7-OXONONANOATE SYNTHASE"/>
    <property type="match status" value="1"/>
</dbReference>
<dbReference type="InterPro" id="IPR004839">
    <property type="entry name" value="Aminotransferase_I/II_large"/>
</dbReference>
<dbReference type="NCBIfam" id="TIGR01821">
    <property type="entry name" value="5aminolev_synth"/>
    <property type="match status" value="1"/>
</dbReference>
<keyword evidence="5 6" id="KW-0012">Acyltransferase</keyword>
<evidence type="ECO:0000256" key="2">
    <source>
        <dbReference type="ARBA" id="ARBA00008392"/>
    </source>
</evidence>
<keyword evidence="6" id="KW-0350">Heme biosynthesis</keyword>
<evidence type="ECO:0000256" key="5">
    <source>
        <dbReference type="ARBA" id="ARBA00023315"/>
    </source>
</evidence>
<evidence type="ECO:0000256" key="3">
    <source>
        <dbReference type="ARBA" id="ARBA00022679"/>
    </source>
</evidence>
<proteinExistence type="evidence at transcript level"/>
<dbReference type="EMBL" id="AK417860">
    <property type="protein sequence ID" value="BAN21075.1"/>
    <property type="molecule type" value="mRNA"/>
</dbReference>
<dbReference type="InterPro" id="IPR015421">
    <property type="entry name" value="PyrdxlP-dep_Trfase_major"/>
</dbReference>
<accession>R4WJT1</accession>